<keyword evidence="2" id="KW-0238">DNA-binding</keyword>
<keyword evidence="3" id="KW-0804">Transcription</keyword>
<dbReference type="SUPFAM" id="SSF46785">
    <property type="entry name" value="Winged helix' DNA-binding domain"/>
    <property type="match status" value="1"/>
</dbReference>
<dbReference type="RefSeq" id="WP_379848628.1">
    <property type="nucleotide sequence ID" value="NZ_JBHSMA010000008.1"/>
</dbReference>
<dbReference type="InterPro" id="IPR002577">
    <property type="entry name" value="HTH_HxlR"/>
</dbReference>
<feature type="domain" description="HTH hxlR-type" evidence="4">
    <location>
        <begin position="27"/>
        <end position="125"/>
    </location>
</feature>
<dbReference type="Pfam" id="PF01638">
    <property type="entry name" value="HxlR"/>
    <property type="match status" value="1"/>
</dbReference>
<keyword evidence="1" id="KW-0805">Transcription regulation</keyword>
<keyword evidence="6" id="KW-1185">Reference proteome</keyword>
<dbReference type="Proteomes" id="UP001596106">
    <property type="component" value="Unassembled WGS sequence"/>
</dbReference>
<accession>A0ABW0IFN4</accession>
<evidence type="ECO:0000259" key="4">
    <source>
        <dbReference type="PROSITE" id="PS51118"/>
    </source>
</evidence>
<protein>
    <submittedName>
        <fullName evidence="5">Winged helix-turn-helix transcriptional regulator</fullName>
    </submittedName>
</protein>
<dbReference type="PANTHER" id="PTHR33204:SF29">
    <property type="entry name" value="TRANSCRIPTIONAL REGULATOR"/>
    <property type="match status" value="1"/>
</dbReference>
<evidence type="ECO:0000256" key="2">
    <source>
        <dbReference type="ARBA" id="ARBA00023125"/>
    </source>
</evidence>
<dbReference type="InterPro" id="IPR036390">
    <property type="entry name" value="WH_DNA-bd_sf"/>
</dbReference>
<sequence length="129" mass="14537">METNVDNEGLINKDFSEDLAPFMLTKCPVTLTNLIIGGKWKPVIIHNVSRGINRFGELQRAMPGVSKKMLTQELRDLEHNGILNRKIYAEIPPRVEYSLTDWGRATLPILQSMAHFGFAYADKLGLKPA</sequence>
<dbReference type="PANTHER" id="PTHR33204">
    <property type="entry name" value="TRANSCRIPTIONAL REGULATOR, MARR FAMILY"/>
    <property type="match status" value="1"/>
</dbReference>
<dbReference type="PROSITE" id="PS51118">
    <property type="entry name" value="HTH_HXLR"/>
    <property type="match status" value="1"/>
</dbReference>
<proteinExistence type="predicted"/>
<name>A0ABW0IFN4_9BACT</name>
<dbReference type="EMBL" id="JBHSMA010000008">
    <property type="protein sequence ID" value="MFC5411739.1"/>
    <property type="molecule type" value="Genomic_DNA"/>
</dbReference>
<dbReference type="InterPro" id="IPR036388">
    <property type="entry name" value="WH-like_DNA-bd_sf"/>
</dbReference>
<evidence type="ECO:0000256" key="3">
    <source>
        <dbReference type="ARBA" id="ARBA00023163"/>
    </source>
</evidence>
<dbReference type="Gene3D" id="1.10.10.10">
    <property type="entry name" value="Winged helix-like DNA-binding domain superfamily/Winged helix DNA-binding domain"/>
    <property type="match status" value="1"/>
</dbReference>
<gene>
    <name evidence="5" type="ORF">ACFPMF_20625</name>
</gene>
<evidence type="ECO:0000256" key="1">
    <source>
        <dbReference type="ARBA" id="ARBA00023015"/>
    </source>
</evidence>
<organism evidence="5 6">
    <name type="scientific">Larkinella bovis</name>
    <dbReference type="NCBI Taxonomy" id="683041"/>
    <lineage>
        <taxon>Bacteria</taxon>
        <taxon>Pseudomonadati</taxon>
        <taxon>Bacteroidota</taxon>
        <taxon>Cytophagia</taxon>
        <taxon>Cytophagales</taxon>
        <taxon>Spirosomataceae</taxon>
        <taxon>Larkinella</taxon>
    </lineage>
</organism>
<comment type="caution">
    <text evidence="5">The sequence shown here is derived from an EMBL/GenBank/DDBJ whole genome shotgun (WGS) entry which is preliminary data.</text>
</comment>
<evidence type="ECO:0000313" key="5">
    <source>
        <dbReference type="EMBL" id="MFC5411739.1"/>
    </source>
</evidence>
<reference evidence="6" key="1">
    <citation type="journal article" date="2019" name="Int. J. Syst. Evol. Microbiol.">
        <title>The Global Catalogue of Microorganisms (GCM) 10K type strain sequencing project: providing services to taxonomists for standard genome sequencing and annotation.</title>
        <authorList>
            <consortium name="The Broad Institute Genomics Platform"/>
            <consortium name="The Broad Institute Genome Sequencing Center for Infectious Disease"/>
            <person name="Wu L."/>
            <person name="Ma J."/>
        </authorList>
    </citation>
    <scope>NUCLEOTIDE SEQUENCE [LARGE SCALE GENOMIC DNA]</scope>
    <source>
        <strain evidence="6">CCUG 55250</strain>
    </source>
</reference>
<evidence type="ECO:0000313" key="6">
    <source>
        <dbReference type="Proteomes" id="UP001596106"/>
    </source>
</evidence>